<keyword evidence="5" id="KW-1185">Reference proteome</keyword>
<dbReference type="VEuPathDB" id="FungiDB:SJAG_02475"/>
<dbReference type="InterPro" id="IPR029188">
    <property type="entry name" value="Rrp14_N"/>
</dbReference>
<feature type="region of interest" description="Disordered" evidence="1">
    <location>
        <begin position="30"/>
        <end position="149"/>
    </location>
</feature>
<organism evidence="3 5">
    <name type="scientific">Schizosaccharomyces japonicus (strain yFS275 / FY16936)</name>
    <name type="common">Fission yeast</name>
    <dbReference type="NCBI Taxonomy" id="402676"/>
    <lineage>
        <taxon>Eukaryota</taxon>
        <taxon>Fungi</taxon>
        <taxon>Dikarya</taxon>
        <taxon>Ascomycota</taxon>
        <taxon>Taphrinomycotina</taxon>
        <taxon>Schizosaccharomycetes</taxon>
        <taxon>Schizosaccharomycetales</taxon>
        <taxon>Schizosaccharomycetaceae</taxon>
        <taxon>Schizosaccharomyces</taxon>
    </lineage>
</organism>
<dbReference type="GeneID" id="7049225"/>
<dbReference type="Proteomes" id="UP000001744">
    <property type="component" value="Unassembled WGS sequence"/>
</dbReference>
<feature type="domain" description="Ribosomal RNA-processing protein 14 N-terminal" evidence="2">
    <location>
        <begin position="7"/>
        <end position="49"/>
    </location>
</feature>
<feature type="compositionally biased region" description="Polar residues" evidence="1">
    <location>
        <begin position="84"/>
        <end position="95"/>
    </location>
</feature>
<evidence type="ECO:0000313" key="4">
    <source>
        <dbReference type="JaponicusDB" id="SJAG_02475"/>
    </source>
</evidence>
<dbReference type="eggNOG" id="KOG2885">
    <property type="taxonomic scope" value="Eukaryota"/>
</dbReference>
<evidence type="ECO:0000313" key="5">
    <source>
        <dbReference type="Proteomes" id="UP000001744"/>
    </source>
</evidence>
<dbReference type="HOGENOM" id="CLU_145592_0_0_1"/>
<dbReference type="OrthoDB" id="444809at2759"/>
<evidence type="ECO:0000256" key="1">
    <source>
        <dbReference type="SAM" id="MobiDB-lite"/>
    </source>
</evidence>
<dbReference type="AlphaFoldDB" id="B6K2K7"/>
<feature type="compositionally biased region" description="Basic and acidic residues" evidence="1">
    <location>
        <begin position="98"/>
        <end position="117"/>
    </location>
</feature>
<dbReference type="STRING" id="402676.B6K2K7"/>
<dbReference type="OMA" id="ESMSQIR"/>
<dbReference type="RefSeq" id="XP_002173681.1">
    <property type="nucleotide sequence ID" value="XM_002173645.1"/>
</dbReference>
<reference evidence="3 5" key="1">
    <citation type="journal article" date="2011" name="Science">
        <title>Comparative functional genomics of the fission yeasts.</title>
        <authorList>
            <person name="Rhind N."/>
            <person name="Chen Z."/>
            <person name="Yassour M."/>
            <person name="Thompson D.A."/>
            <person name="Haas B.J."/>
            <person name="Habib N."/>
            <person name="Wapinski I."/>
            <person name="Roy S."/>
            <person name="Lin M.F."/>
            <person name="Heiman D.I."/>
            <person name="Young S.K."/>
            <person name="Furuya K."/>
            <person name="Guo Y."/>
            <person name="Pidoux A."/>
            <person name="Chen H.M."/>
            <person name="Robbertse B."/>
            <person name="Goldberg J.M."/>
            <person name="Aoki K."/>
            <person name="Bayne E.H."/>
            <person name="Berlin A.M."/>
            <person name="Desjardins C.A."/>
            <person name="Dobbs E."/>
            <person name="Dukaj L."/>
            <person name="Fan L."/>
            <person name="FitzGerald M.G."/>
            <person name="French C."/>
            <person name="Gujja S."/>
            <person name="Hansen K."/>
            <person name="Keifenheim D."/>
            <person name="Levin J.Z."/>
            <person name="Mosher R.A."/>
            <person name="Mueller C.A."/>
            <person name="Pfiffner J."/>
            <person name="Priest M."/>
            <person name="Russ C."/>
            <person name="Smialowska A."/>
            <person name="Swoboda P."/>
            <person name="Sykes S.M."/>
            <person name="Vaughn M."/>
            <person name="Vengrova S."/>
            <person name="Yoder R."/>
            <person name="Zeng Q."/>
            <person name="Allshire R."/>
            <person name="Baulcombe D."/>
            <person name="Birren B.W."/>
            <person name="Brown W."/>
            <person name="Ekwall K."/>
            <person name="Kellis M."/>
            <person name="Leatherwood J."/>
            <person name="Levin H."/>
            <person name="Margalit H."/>
            <person name="Martienssen R."/>
            <person name="Nieduszynski C.A."/>
            <person name="Spatafora J.W."/>
            <person name="Friedman N."/>
            <person name="Dalgaard J.Z."/>
            <person name="Baumann P."/>
            <person name="Niki H."/>
            <person name="Regev A."/>
            <person name="Nusbaum C."/>
        </authorList>
    </citation>
    <scope>NUCLEOTIDE SEQUENCE [LARGE SCALE GENOMIC DNA]</scope>
    <source>
        <strain evidence="5">yFS275 / FY16936</strain>
    </source>
</reference>
<sequence>MTEAQERIQQWNAKFEELLSFIPAKLYSNEETSNQWKQKKGTKKEQKERRMKKFSMDGLADETNSGASTPMELDTSSAEKDAENISSENGGNESILQLREKLASKIQTLREQRRAEGPSKFASKRNPSTRDQKSPAKNKKKQKKASRGF</sequence>
<dbReference type="EMBL" id="KE651166">
    <property type="protein sequence ID" value="EEB07388.1"/>
    <property type="molecule type" value="Genomic_DNA"/>
</dbReference>
<dbReference type="Pfam" id="PF15459">
    <property type="entry name" value="RRP14"/>
    <property type="match status" value="1"/>
</dbReference>
<dbReference type="PANTHER" id="PTHR14369">
    <property type="entry name" value="SURFEIT LOCUS PROTEIN 6"/>
    <property type="match status" value="1"/>
</dbReference>
<gene>
    <name evidence="4" type="primary">rrp14</name>
    <name evidence="3" type="ORF">SJAG_02475</name>
</gene>
<evidence type="ECO:0000259" key="2">
    <source>
        <dbReference type="Pfam" id="PF15459"/>
    </source>
</evidence>
<dbReference type="PANTHER" id="PTHR14369:SF0">
    <property type="entry name" value="SURFEIT LOCUS PROTEIN 6"/>
    <property type="match status" value="1"/>
</dbReference>
<evidence type="ECO:0000313" key="3">
    <source>
        <dbReference type="EMBL" id="EEB07388.1"/>
    </source>
</evidence>
<name>B6K2K7_SCHJY</name>
<dbReference type="JaponicusDB" id="SJAG_02475">
    <property type="gene designation" value="rrp14"/>
</dbReference>
<dbReference type="InterPro" id="IPR007019">
    <property type="entry name" value="SURF6"/>
</dbReference>
<proteinExistence type="predicted"/>
<accession>B6K2K7</accession>
<protein>
    <submittedName>
        <fullName evidence="3">Ribosome biogenesis protein Rrp14-N</fullName>
    </submittedName>
</protein>
<feature type="compositionally biased region" description="Basic residues" evidence="1">
    <location>
        <begin position="136"/>
        <end position="149"/>
    </location>
</feature>